<dbReference type="Proteomes" id="UP000594262">
    <property type="component" value="Unplaced"/>
</dbReference>
<evidence type="ECO:0000313" key="1">
    <source>
        <dbReference type="EnsemblMetazoa" id="CLYHEMP020049.1"/>
    </source>
</evidence>
<dbReference type="EnsemblMetazoa" id="CLYHEMT020049.1">
    <property type="protein sequence ID" value="CLYHEMP020049.1"/>
    <property type="gene ID" value="CLYHEMG020049"/>
</dbReference>
<keyword evidence="2" id="KW-1185">Reference proteome</keyword>
<name>A0A7M5XAC5_9CNID</name>
<dbReference type="OrthoDB" id="5974792at2759"/>
<accession>A0A7M5XAC5</accession>
<evidence type="ECO:0000313" key="2">
    <source>
        <dbReference type="Proteomes" id="UP000594262"/>
    </source>
</evidence>
<reference evidence="1" key="1">
    <citation type="submission" date="2021-01" db="UniProtKB">
        <authorList>
            <consortium name="EnsemblMetazoa"/>
        </authorList>
    </citation>
    <scope>IDENTIFICATION</scope>
</reference>
<protein>
    <submittedName>
        <fullName evidence="1">Uncharacterized protein</fullName>
    </submittedName>
</protein>
<proteinExistence type="predicted"/>
<organism evidence="1 2">
    <name type="scientific">Clytia hemisphaerica</name>
    <dbReference type="NCBI Taxonomy" id="252671"/>
    <lineage>
        <taxon>Eukaryota</taxon>
        <taxon>Metazoa</taxon>
        <taxon>Cnidaria</taxon>
        <taxon>Hydrozoa</taxon>
        <taxon>Hydroidolina</taxon>
        <taxon>Leptothecata</taxon>
        <taxon>Obeliida</taxon>
        <taxon>Clytiidae</taxon>
        <taxon>Clytia</taxon>
    </lineage>
</organism>
<sequence length="142" mass="16123">KSNRVTKPAYFTISGENKVELMKGFGVYLHRETICNAHLLPETDTCVAYLMKRMFSQQELVILNVTGANGHSPISKNVVNAILGFCLAFTHEGCGRKKDKQQSKLTLPKLHRYIAGTIQTARNYLKEGKDWKVKSEEEEYTQ</sequence>
<dbReference type="AlphaFoldDB" id="A0A7M5XAC5"/>